<dbReference type="AlphaFoldDB" id="A0A1I7WMA9"/>
<keyword evidence="1" id="KW-1185">Reference proteome</keyword>
<protein>
    <submittedName>
        <fullName evidence="2">Uncharacterized protein</fullName>
    </submittedName>
</protein>
<dbReference type="WBParaSite" id="Hba_06268">
    <property type="protein sequence ID" value="Hba_06268"/>
    <property type="gene ID" value="Hba_06268"/>
</dbReference>
<accession>A0A1I7WMA9</accession>
<proteinExistence type="predicted"/>
<organism evidence="1 2">
    <name type="scientific">Heterorhabditis bacteriophora</name>
    <name type="common">Entomopathogenic nematode worm</name>
    <dbReference type="NCBI Taxonomy" id="37862"/>
    <lineage>
        <taxon>Eukaryota</taxon>
        <taxon>Metazoa</taxon>
        <taxon>Ecdysozoa</taxon>
        <taxon>Nematoda</taxon>
        <taxon>Chromadorea</taxon>
        <taxon>Rhabditida</taxon>
        <taxon>Rhabditina</taxon>
        <taxon>Rhabditomorpha</taxon>
        <taxon>Strongyloidea</taxon>
        <taxon>Heterorhabditidae</taxon>
        <taxon>Heterorhabditis</taxon>
    </lineage>
</organism>
<reference evidence="2" key="1">
    <citation type="submission" date="2016-11" db="UniProtKB">
        <authorList>
            <consortium name="WormBaseParasite"/>
        </authorList>
    </citation>
    <scope>IDENTIFICATION</scope>
</reference>
<evidence type="ECO:0000313" key="1">
    <source>
        <dbReference type="Proteomes" id="UP000095283"/>
    </source>
</evidence>
<dbReference type="Proteomes" id="UP000095283">
    <property type="component" value="Unplaced"/>
</dbReference>
<sequence>MGNQGSIFQIDLQKHKRGAPALNCLSGNGACLYTVLPDVHMRGFMVFS</sequence>
<evidence type="ECO:0000313" key="2">
    <source>
        <dbReference type="WBParaSite" id="Hba_06268"/>
    </source>
</evidence>
<name>A0A1I7WMA9_HETBA</name>